<sequence>MSTYEDRFTMHYESHELAPSNPLGKSVGEYQARVALLMRDREKQQHVTSGEVRRHSNDLIDVRGGPEYEELVQHNAKSPLLSLPPEIRRTIYCFALGGTVFKAVFEAGAGSAPGMCIHAVIILCICGVLKQSLVVRS</sequence>
<accession>A0A6A6VLZ3</accession>
<proteinExistence type="predicted"/>
<dbReference type="AlphaFoldDB" id="A0A6A6VLZ3"/>
<organism evidence="1 2">
    <name type="scientific">Sporormia fimetaria CBS 119925</name>
    <dbReference type="NCBI Taxonomy" id="1340428"/>
    <lineage>
        <taxon>Eukaryota</taxon>
        <taxon>Fungi</taxon>
        <taxon>Dikarya</taxon>
        <taxon>Ascomycota</taxon>
        <taxon>Pezizomycotina</taxon>
        <taxon>Dothideomycetes</taxon>
        <taxon>Pleosporomycetidae</taxon>
        <taxon>Pleosporales</taxon>
        <taxon>Sporormiaceae</taxon>
        <taxon>Sporormia</taxon>
    </lineage>
</organism>
<gene>
    <name evidence="1" type="ORF">M011DRAFT_182345</name>
</gene>
<evidence type="ECO:0000313" key="1">
    <source>
        <dbReference type="EMBL" id="KAF2750744.1"/>
    </source>
</evidence>
<dbReference type="Proteomes" id="UP000799440">
    <property type="component" value="Unassembled WGS sequence"/>
</dbReference>
<dbReference type="EMBL" id="MU006563">
    <property type="protein sequence ID" value="KAF2750744.1"/>
    <property type="molecule type" value="Genomic_DNA"/>
</dbReference>
<name>A0A6A6VLZ3_9PLEO</name>
<evidence type="ECO:0000313" key="2">
    <source>
        <dbReference type="Proteomes" id="UP000799440"/>
    </source>
</evidence>
<reference evidence="1" key="1">
    <citation type="journal article" date="2020" name="Stud. Mycol.">
        <title>101 Dothideomycetes genomes: a test case for predicting lifestyles and emergence of pathogens.</title>
        <authorList>
            <person name="Haridas S."/>
            <person name="Albert R."/>
            <person name="Binder M."/>
            <person name="Bloem J."/>
            <person name="Labutti K."/>
            <person name="Salamov A."/>
            <person name="Andreopoulos B."/>
            <person name="Baker S."/>
            <person name="Barry K."/>
            <person name="Bills G."/>
            <person name="Bluhm B."/>
            <person name="Cannon C."/>
            <person name="Castanera R."/>
            <person name="Culley D."/>
            <person name="Daum C."/>
            <person name="Ezra D."/>
            <person name="Gonzalez J."/>
            <person name="Henrissat B."/>
            <person name="Kuo A."/>
            <person name="Liang C."/>
            <person name="Lipzen A."/>
            <person name="Lutzoni F."/>
            <person name="Magnuson J."/>
            <person name="Mondo S."/>
            <person name="Nolan M."/>
            <person name="Ohm R."/>
            <person name="Pangilinan J."/>
            <person name="Park H.-J."/>
            <person name="Ramirez L."/>
            <person name="Alfaro M."/>
            <person name="Sun H."/>
            <person name="Tritt A."/>
            <person name="Yoshinaga Y."/>
            <person name="Zwiers L.-H."/>
            <person name="Turgeon B."/>
            <person name="Goodwin S."/>
            <person name="Spatafora J."/>
            <person name="Crous P."/>
            <person name="Grigoriev I."/>
        </authorList>
    </citation>
    <scope>NUCLEOTIDE SEQUENCE</scope>
    <source>
        <strain evidence="1">CBS 119925</strain>
    </source>
</reference>
<keyword evidence="2" id="KW-1185">Reference proteome</keyword>
<dbReference type="OrthoDB" id="5413827at2759"/>
<protein>
    <submittedName>
        <fullName evidence="1">Uncharacterized protein</fullName>
    </submittedName>
</protein>